<proteinExistence type="predicted"/>
<dbReference type="KEGG" id="daf:Desaf_2959"/>
<name>F3Z254_DESAF</name>
<dbReference type="Proteomes" id="UP000007844">
    <property type="component" value="Chromosome"/>
</dbReference>
<gene>
    <name evidence="1" type="ORF">Desaf_2959</name>
</gene>
<keyword evidence="2" id="KW-1185">Reference proteome</keyword>
<dbReference type="AlphaFoldDB" id="F3Z254"/>
<dbReference type="EMBL" id="CP003221">
    <property type="protein sequence ID" value="EGJ51263.1"/>
    <property type="molecule type" value="Genomic_DNA"/>
</dbReference>
<reference evidence="1 2" key="1">
    <citation type="journal article" date="2011" name="J. Bacteriol.">
        <title>Genome sequence of the mercury-methylating and pleomorphic Desulfovibrio africanus Strain Walvis Bay.</title>
        <authorList>
            <person name="Brown S.D."/>
            <person name="Wall J.D."/>
            <person name="Kucken A.M."/>
            <person name="Gilmour C.C."/>
            <person name="Podar M."/>
            <person name="Brandt C.C."/>
            <person name="Teshima H."/>
            <person name="Detter J.C."/>
            <person name="Han C.S."/>
            <person name="Land M.L."/>
            <person name="Lucas S."/>
            <person name="Han J."/>
            <person name="Pennacchio L."/>
            <person name="Nolan M."/>
            <person name="Pitluck S."/>
            <person name="Woyke T."/>
            <person name="Goodwin L."/>
            <person name="Palumbo A.V."/>
            <person name="Elias D.A."/>
        </authorList>
    </citation>
    <scope>NUCLEOTIDE SEQUENCE [LARGE SCALE GENOMIC DNA]</scope>
    <source>
        <strain evidence="1 2">Walvis Bay</strain>
    </source>
</reference>
<sequence length="379" mass="44139">MISSKYKKFRTAVKRKLTLFKKERITEEQLDQFTESLMADRSFDVDGKIYCRDGFAFINKIESGVFQIVAFQINSFGKGVFSDSITRFVTPILLKVKLHNKHQIMRQDVRDSLLSIEEYYLGKLYCGSKGPLCDRDKFNDFSQKLFKTPDNSPITVNQLLYSLINANYLCHHIAETTAYAIGALHKYYLRNDDICFMSSGSSLNEARRLLQIDIISDFSGREIANRFNVPNYGKITEGDSEFAEEYSVLEWEVSIDGQTEKFLLPSGYQKAQLRKYSSGANVITTQHMIDFILQDYFKLINVFVTTSTYQTLEYLSRAMVARREKRMDEFSAYMKTATFCMGYIPERDLDSVLNKKIEQFPEFRKEFFYSTFFRPPVLK</sequence>
<dbReference type="RefSeq" id="WP_014260919.1">
    <property type="nucleotide sequence ID" value="NC_016629.1"/>
</dbReference>
<protein>
    <submittedName>
        <fullName evidence="1">Uncharacterized protein</fullName>
    </submittedName>
</protein>
<evidence type="ECO:0000313" key="1">
    <source>
        <dbReference type="EMBL" id="EGJ51263.1"/>
    </source>
</evidence>
<evidence type="ECO:0000313" key="2">
    <source>
        <dbReference type="Proteomes" id="UP000007844"/>
    </source>
</evidence>
<organism evidence="1 2">
    <name type="scientific">Desulfocurvibacter africanus subsp. africanus str. Walvis Bay</name>
    <dbReference type="NCBI Taxonomy" id="690850"/>
    <lineage>
        <taxon>Bacteria</taxon>
        <taxon>Pseudomonadati</taxon>
        <taxon>Thermodesulfobacteriota</taxon>
        <taxon>Desulfovibrionia</taxon>
        <taxon>Desulfovibrionales</taxon>
        <taxon>Desulfovibrionaceae</taxon>
        <taxon>Desulfocurvibacter</taxon>
    </lineage>
</organism>
<dbReference type="HOGENOM" id="CLU_729055_0_0_7"/>
<accession>F3Z254</accession>